<proteinExistence type="predicted"/>
<dbReference type="Gene3D" id="1.10.10.60">
    <property type="entry name" value="Homeodomain-like"/>
    <property type="match status" value="1"/>
</dbReference>
<dbReference type="KEGG" id="kbi:30210692"/>
<feature type="compositionally biased region" description="Polar residues" evidence="3">
    <location>
        <begin position="292"/>
        <end position="306"/>
    </location>
</feature>
<keyword evidence="1 2" id="KW-0238">DNA-binding</keyword>
<feature type="compositionally biased region" description="Polar residues" evidence="3">
    <location>
        <begin position="249"/>
        <end position="279"/>
    </location>
</feature>
<dbReference type="EMBL" id="KI894022">
    <property type="protein sequence ID" value="OCF24832.1"/>
    <property type="molecule type" value="Genomic_DNA"/>
</dbReference>
<dbReference type="VEuPathDB" id="FungiDB:I302_06293"/>
<dbReference type="GeneID" id="30210692"/>
<evidence type="ECO:0000256" key="3">
    <source>
        <dbReference type="SAM" id="MobiDB-lite"/>
    </source>
</evidence>
<dbReference type="GO" id="GO:0003677">
    <property type="term" value="F:DNA binding"/>
    <property type="evidence" value="ECO:0007669"/>
    <property type="project" value="UniProtKB-UniRule"/>
</dbReference>
<dbReference type="InterPro" id="IPR001356">
    <property type="entry name" value="HD"/>
</dbReference>
<dbReference type="STRING" id="1296100.A0A1B9G1D4"/>
<protein>
    <recommendedName>
        <fullName evidence="4">Homeobox domain-containing protein</fullName>
    </recommendedName>
</protein>
<dbReference type="RefSeq" id="XP_019045902.1">
    <property type="nucleotide sequence ID" value="XM_019192905.1"/>
</dbReference>
<organism evidence="5">
    <name type="scientific">Kwoniella bestiolae CBS 10118</name>
    <dbReference type="NCBI Taxonomy" id="1296100"/>
    <lineage>
        <taxon>Eukaryota</taxon>
        <taxon>Fungi</taxon>
        <taxon>Dikarya</taxon>
        <taxon>Basidiomycota</taxon>
        <taxon>Agaricomycotina</taxon>
        <taxon>Tremellomycetes</taxon>
        <taxon>Tremellales</taxon>
        <taxon>Cryptococcaceae</taxon>
        <taxon>Kwoniella</taxon>
    </lineage>
</organism>
<feature type="region of interest" description="Disordered" evidence="3">
    <location>
        <begin position="186"/>
        <end position="309"/>
    </location>
</feature>
<reference evidence="5" key="1">
    <citation type="submission" date="2013-07" db="EMBL/GenBank/DDBJ databases">
        <title>The Genome Sequence of Cryptococcus bestiolae CBS10118.</title>
        <authorList>
            <consortium name="The Broad Institute Genome Sequencing Platform"/>
            <person name="Cuomo C."/>
            <person name="Litvintseva A."/>
            <person name="Chen Y."/>
            <person name="Heitman J."/>
            <person name="Sun S."/>
            <person name="Springer D."/>
            <person name="Dromer F."/>
            <person name="Young S.K."/>
            <person name="Zeng Q."/>
            <person name="Gargeya S."/>
            <person name="Fitzgerald M."/>
            <person name="Abouelleil A."/>
            <person name="Alvarado L."/>
            <person name="Berlin A.M."/>
            <person name="Chapman S.B."/>
            <person name="Dewar J."/>
            <person name="Goldberg J."/>
            <person name="Griggs A."/>
            <person name="Gujja S."/>
            <person name="Hansen M."/>
            <person name="Howarth C."/>
            <person name="Imamovic A."/>
            <person name="Larimer J."/>
            <person name="McCowan C."/>
            <person name="Murphy C."/>
            <person name="Pearson M."/>
            <person name="Priest M."/>
            <person name="Roberts A."/>
            <person name="Saif S."/>
            <person name="Shea T."/>
            <person name="Sykes S."/>
            <person name="Wortman J."/>
            <person name="Nusbaum C."/>
            <person name="Birren B."/>
        </authorList>
    </citation>
    <scope>NUCLEOTIDE SEQUENCE [LARGE SCALE GENOMIC DNA]</scope>
    <source>
        <strain evidence="5">CBS 10118</strain>
    </source>
</reference>
<dbReference type="SMART" id="SM00389">
    <property type="entry name" value="HOX"/>
    <property type="match status" value="1"/>
</dbReference>
<dbReference type="AlphaFoldDB" id="A0A1B9G1D4"/>
<evidence type="ECO:0000313" key="5">
    <source>
        <dbReference type="EMBL" id="OCF24832.1"/>
    </source>
</evidence>
<feature type="DNA-binding region" description="Homeobox" evidence="1">
    <location>
        <begin position="141"/>
        <end position="200"/>
    </location>
</feature>
<dbReference type="OrthoDB" id="6159439at2759"/>
<keyword evidence="7" id="KW-1185">Reference proteome</keyword>
<dbReference type="PROSITE" id="PS50071">
    <property type="entry name" value="HOMEOBOX_2"/>
    <property type="match status" value="1"/>
</dbReference>
<evidence type="ECO:0000256" key="2">
    <source>
        <dbReference type="RuleBase" id="RU000682"/>
    </source>
</evidence>
<dbReference type="InterPro" id="IPR009057">
    <property type="entry name" value="Homeodomain-like_sf"/>
</dbReference>
<keyword evidence="1 2" id="KW-0371">Homeobox</keyword>
<evidence type="ECO:0000313" key="6">
    <source>
        <dbReference type="EMBL" id="WVW84416.1"/>
    </source>
</evidence>
<feature type="compositionally biased region" description="Low complexity" evidence="3">
    <location>
        <begin position="223"/>
        <end position="232"/>
    </location>
</feature>
<keyword evidence="1 2" id="KW-0539">Nucleus</keyword>
<dbReference type="Pfam" id="PF00046">
    <property type="entry name" value="Homeodomain"/>
    <property type="match status" value="1"/>
</dbReference>
<evidence type="ECO:0000256" key="1">
    <source>
        <dbReference type="PROSITE-ProRule" id="PRU00108"/>
    </source>
</evidence>
<dbReference type="SUPFAM" id="SSF46689">
    <property type="entry name" value="Homeodomain-like"/>
    <property type="match status" value="1"/>
</dbReference>
<accession>A0A1B9G1D4</accession>
<reference evidence="6" key="2">
    <citation type="submission" date="2013-07" db="EMBL/GenBank/DDBJ databases">
        <authorList>
            <consortium name="The Broad Institute Genome Sequencing Platform"/>
            <person name="Cuomo C."/>
            <person name="Litvintseva A."/>
            <person name="Chen Y."/>
            <person name="Heitman J."/>
            <person name="Sun S."/>
            <person name="Springer D."/>
            <person name="Dromer F."/>
            <person name="Young S.K."/>
            <person name="Zeng Q."/>
            <person name="Gargeya S."/>
            <person name="Fitzgerald M."/>
            <person name="Abouelleil A."/>
            <person name="Alvarado L."/>
            <person name="Berlin A.M."/>
            <person name="Chapman S.B."/>
            <person name="Dewar J."/>
            <person name="Goldberg J."/>
            <person name="Griggs A."/>
            <person name="Gujja S."/>
            <person name="Hansen M."/>
            <person name="Howarth C."/>
            <person name="Imamovic A."/>
            <person name="Larimer J."/>
            <person name="McCowan C."/>
            <person name="Murphy C."/>
            <person name="Pearson M."/>
            <person name="Priest M."/>
            <person name="Roberts A."/>
            <person name="Saif S."/>
            <person name="Shea T."/>
            <person name="Sykes S."/>
            <person name="Wortman J."/>
            <person name="Nusbaum C."/>
            <person name="Birren B."/>
        </authorList>
    </citation>
    <scope>NUCLEOTIDE SEQUENCE</scope>
    <source>
        <strain evidence="6">CBS 10118</strain>
    </source>
</reference>
<gene>
    <name evidence="5" type="ORF">I302_06293</name>
    <name evidence="6" type="ORF">I302_106450</name>
</gene>
<dbReference type="Proteomes" id="UP000092730">
    <property type="component" value="Chromosome 5"/>
</dbReference>
<dbReference type="EMBL" id="CP144545">
    <property type="protein sequence ID" value="WVW84416.1"/>
    <property type="molecule type" value="Genomic_DNA"/>
</dbReference>
<evidence type="ECO:0000259" key="4">
    <source>
        <dbReference type="PROSITE" id="PS50071"/>
    </source>
</evidence>
<dbReference type="GO" id="GO:0005634">
    <property type="term" value="C:nucleus"/>
    <property type="evidence" value="ECO:0007669"/>
    <property type="project" value="UniProtKB-SubCell"/>
</dbReference>
<feature type="domain" description="Homeobox" evidence="4">
    <location>
        <begin position="139"/>
        <end position="199"/>
    </location>
</feature>
<name>A0A1B9G1D4_9TREE</name>
<reference evidence="5" key="3">
    <citation type="submission" date="2014-01" db="EMBL/GenBank/DDBJ databases">
        <title>Evolution of pathogenesis and genome organization in the Tremellales.</title>
        <authorList>
            <person name="Cuomo C."/>
            <person name="Litvintseva A."/>
            <person name="Heitman J."/>
            <person name="Chen Y."/>
            <person name="Sun S."/>
            <person name="Springer D."/>
            <person name="Dromer F."/>
            <person name="Young S."/>
            <person name="Zeng Q."/>
            <person name="Chapman S."/>
            <person name="Gujja S."/>
            <person name="Saif S."/>
            <person name="Birren B."/>
        </authorList>
    </citation>
    <scope>NUCLEOTIDE SEQUENCE</scope>
    <source>
        <strain evidence="5">CBS 10118</strain>
    </source>
</reference>
<sequence>MTSQTALSDLIATADRIRQICGQSLRYTPLSTSHVKPILRIPSREWMFSGIITGILEEGYNERIWLQVTEHLDKECQNRYARFKSTIKELLSTESEGGMRDQDVELRLCRIFETLFEKYCVQVKHAVHDTVNDYQLRQNQHHKKLSTFSLETTTILEAAYSRTKILSTAETAIIAEAARITPHQVRTWFQNKRNRGSKRTPSSSSSSNRPIQSLPKRAQQIKLETSPLTSTPSPLPNKRQVRGLPRRAQAQSSHNAPNSSILDSSLGNLPFNQDESTGNALPEMGNGERMNRSPSLTSTVSGTSEIPNGGFISPFDAQNIPQIAIEWGTGMLNIPVDALEGGNLPIFNFTPPSPLNLNFNPVFNPNPTPDNGNILGGQVYDTPTSTSSFNFPQQPNLDLAAGLVSIESLLSSALSDPSSYEQFSTLAASPQISLDSLSPRSDTLESIPSIASISGSNVGSPSWLAGNEEGLDGGFFEALEGLLASQNNAEGLGSPFDGSMFSGERKVSSSSHGSGIISAEEGIDLSYIAGIPLPPSPTTESFNLSEFDNIAGLSYSQSTYHNTTTNNDIPTADDTSCLDDQYLTQPQSGMCTPSSTTSVYPLITPTTTTASKSGSGSNDTPLVELDQSQWNWMNGVLPFDMVGMEVEMMEFGSEKVNEENWMGGVEMMAV</sequence>
<comment type="subcellular location">
    <subcellularLocation>
        <location evidence="1 2">Nucleus</location>
    </subcellularLocation>
</comment>
<evidence type="ECO:0000313" key="7">
    <source>
        <dbReference type="Proteomes" id="UP000092730"/>
    </source>
</evidence>
<reference evidence="6" key="4">
    <citation type="submission" date="2024-02" db="EMBL/GenBank/DDBJ databases">
        <title>Comparative genomics of Cryptococcus and Kwoniella reveals pathogenesis evolution and contrasting modes of karyotype evolution via chromosome fusion or intercentromeric recombination.</title>
        <authorList>
            <person name="Coelho M.A."/>
            <person name="David-Palma M."/>
            <person name="Shea T."/>
            <person name="Bowers K."/>
            <person name="McGinley-Smith S."/>
            <person name="Mohammad A.W."/>
            <person name="Gnirke A."/>
            <person name="Yurkov A.M."/>
            <person name="Nowrousian M."/>
            <person name="Sun S."/>
            <person name="Cuomo C.A."/>
            <person name="Heitman J."/>
        </authorList>
    </citation>
    <scope>NUCLEOTIDE SEQUENCE</scope>
    <source>
        <strain evidence="6">CBS 10118</strain>
    </source>
</reference>
<dbReference type="CDD" id="cd00086">
    <property type="entry name" value="homeodomain"/>
    <property type="match status" value="1"/>
</dbReference>